<keyword evidence="1" id="KW-0175">Coiled coil</keyword>
<dbReference type="Proteomes" id="UP000095767">
    <property type="component" value="Unassembled WGS sequence"/>
</dbReference>
<feature type="domain" description="25S rRNA (uridine-N(3))-methyltransferase BMT5-like" evidence="3">
    <location>
        <begin position="37"/>
        <end position="170"/>
    </location>
</feature>
<dbReference type="InterPro" id="IPR019446">
    <property type="entry name" value="BMT5-like"/>
</dbReference>
<feature type="domain" description="25S rRNA (uridine-N(3))-methyltransferase BMT5-like" evidence="3">
    <location>
        <begin position="538"/>
        <end position="703"/>
    </location>
</feature>
<dbReference type="GO" id="GO:0070475">
    <property type="term" value="P:rRNA base methylation"/>
    <property type="evidence" value="ECO:0007669"/>
    <property type="project" value="InterPro"/>
</dbReference>
<sequence>MAVEVAAPVVIGLAAGAGGGGDGDGDGGGAPLEVAGKALRGKYSKAESNVTELKRLGATVLHDVDATKMVFHPDLKNRWFDRIVFNFPHAGFKGKEDDMHMINSHRELVWGFLLNALHLLRPYCEIHISHKTGEAYDQWGLEDLASEASLVLAEKVAFQQEDYPGYNQKRGDSARCDEAFHLGTCFTFKFRIRDLKNWKKLNGDMISSISFLGIMAPATERDPFHLFPPDEAWPRQHLPPPVNAVHMPVTLEPYGVAQRQYPDSPWNFEGTVRDPYFHQQCNTRRMLRTPGPLEDALPNLGGAIPPPMGRIPCPDLLAANEEPWYQHRPTADAPGRDHSCLAWEHQRDVRREYESGDQLAPFCLDGTSAQGAAAKDGCVVWCSEGDAPMAVGVARPELGEPAAEALVGGAGGEAPLVSAGKEEPPAADGVPAIEVEGKGAAALVGGAGGEAAFVDAGKEEPPPVDGGVPAIEVEGKGAAAPLEGAPAVITVEGEDGAHEAEYKEEAEAVAAAAAAAAAAEEDDGQKWLGHYSSGQSTLIIGDGDFSFSLALATAFGSGANLVATSLDTYEALRGMYSKAESNVMELKRLGALVLHGVDAKKMRFHIDLKNHRFDRIVFNFPHAGFKGKEDDMHQINLHKDLLWGFFFNARHLVRRYGEIHVTHKTGLPYDRWDLEHLASGSSLAMVEKAAFRKEDYPGYDQKRGDSARCDEPFDLGACCTFKFQIGDLKKLKKMNGKRAGSIPSLEACRPWQHFPPPPPDNTGGMLMLPPPYIADQRAQPSFPPNSDGMVRAPYFHQQDSFHPMVGMPGPWLDALPPPGGIHQQDSFQPMVGMPGPWLNYLPPPGGIHQQDSFHPMARMPGPWLNAFPPPGGIPPPMGRIPYPDLPGPHEQHWYQQRTVPDQPGGDNYFFSGEYERNLQGEHEMQVMPGATGLNHSAFLEHHHRGGEWLRRMIAHYEALKNKYGRAESNIMHLKRLGATVLHGIDVKTMKFHTDLKNRRFDRIVYNFPHASFKGKEYEVHMINLHKKLVRRYFHNARHLLWPCGEIHVSHKTGESYDKWDLERVAAKFSLILVEKVGFQKAHYPGYNQKKGDGPMCDKPFPLGTCFTFKFKIGDLKKRKKQNRKRAGLVSTIGGSSRPSQPPPTVQALPRLDFPPPANTVLRPLTLLPHVDVQRQ</sequence>
<dbReference type="AlphaFoldDB" id="A0A1E5W6N4"/>
<gene>
    <name evidence="4" type="ORF">BAE44_0005949</name>
</gene>
<reference evidence="4 5" key="1">
    <citation type="submission" date="2016-09" db="EMBL/GenBank/DDBJ databases">
        <title>The draft genome of Dichanthelium oligosanthes: A C3 panicoid grass species.</title>
        <authorList>
            <person name="Studer A.J."/>
            <person name="Schnable J.C."/>
            <person name="Brutnell T.P."/>
        </authorList>
    </citation>
    <scope>NUCLEOTIDE SEQUENCE [LARGE SCALE GENOMIC DNA]</scope>
    <source>
        <strain evidence="5">cv. Kellogg 1175</strain>
        <tissue evidence="4">Leaf</tissue>
    </source>
</reference>
<dbReference type="GO" id="GO:0005737">
    <property type="term" value="C:cytoplasm"/>
    <property type="evidence" value="ECO:0007669"/>
    <property type="project" value="TreeGrafter"/>
</dbReference>
<evidence type="ECO:0000256" key="1">
    <source>
        <dbReference type="SAM" id="Coils"/>
    </source>
</evidence>
<proteinExistence type="predicted"/>
<feature type="non-terminal residue" evidence="4">
    <location>
        <position position="1175"/>
    </location>
</feature>
<dbReference type="FunFam" id="3.40.50.150:FF:000440">
    <property type="entry name" value="Os09g0479300 protein"/>
    <property type="match status" value="1"/>
</dbReference>
<dbReference type="PANTHER" id="PTHR11538">
    <property type="entry name" value="PHENYLALANYL-TRNA SYNTHETASE"/>
    <property type="match status" value="1"/>
</dbReference>
<comment type="caution">
    <text evidence="4">The sequence shown here is derived from an EMBL/GenBank/DDBJ whole genome shotgun (WGS) entry which is preliminary data.</text>
</comment>
<keyword evidence="5" id="KW-1185">Reference proteome</keyword>
<evidence type="ECO:0000313" key="4">
    <source>
        <dbReference type="EMBL" id="OEL33032.1"/>
    </source>
</evidence>
<feature type="domain" description="25S rRNA (uridine-N(3))-methyltransferase BMT5-like" evidence="3">
    <location>
        <begin position="955"/>
        <end position="1089"/>
    </location>
</feature>
<name>A0A1E5W6N4_9POAL</name>
<feature type="region of interest" description="Disordered" evidence="2">
    <location>
        <begin position="1119"/>
        <end position="1152"/>
    </location>
</feature>
<accession>A0A1E5W6N4</accession>
<protein>
    <recommendedName>
        <fullName evidence="3">25S rRNA (uridine-N(3))-methyltransferase BMT5-like domain-containing protein</fullName>
    </recommendedName>
</protein>
<dbReference type="OrthoDB" id="273345at2759"/>
<dbReference type="Pfam" id="PF10354">
    <property type="entry name" value="BMT5-like"/>
    <property type="match status" value="3"/>
</dbReference>
<evidence type="ECO:0000256" key="2">
    <source>
        <dbReference type="SAM" id="MobiDB-lite"/>
    </source>
</evidence>
<organism evidence="4 5">
    <name type="scientific">Dichanthelium oligosanthes</name>
    <dbReference type="NCBI Taxonomy" id="888268"/>
    <lineage>
        <taxon>Eukaryota</taxon>
        <taxon>Viridiplantae</taxon>
        <taxon>Streptophyta</taxon>
        <taxon>Embryophyta</taxon>
        <taxon>Tracheophyta</taxon>
        <taxon>Spermatophyta</taxon>
        <taxon>Magnoliopsida</taxon>
        <taxon>Liliopsida</taxon>
        <taxon>Poales</taxon>
        <taxon>Poaceae</taxon>
        <taxon>PACMAD clade</taxon>
        <taxon>Panicoideae</taxon>
        <taxon>Panicodae</taxon>
        <taxon>Paniceae</taxon>
        <taxon>Dichantheliinae</taxon>
        <taxon>Dichanthelium</taxon>
    </lineage>
</organism>
<evidence type="ECO:0000259" key="3">
    <source>
        <dbReference type="Pfam" id="PF10354"/>
    </source>
</evidence>
<dbReference type="PANTHER" id="PTHR11538:SF26">
    <property type="entry name" value="FERREDOXIN-FOLD ANTICODON-BINDING DOMAIN-CONTAINING PROTEIN 1"/>
    <property type="match status" value="1"/>
</dbReference>
<dbReference type="EMBL" id="LWDX02019978">
    <property type="protein sequence ID" value="OEL33032.1"/>
    <property type="molecule type" value="Genomic_DNA"/>
</dbReference>
<dbReference type="GO" id="GO:0070042">
    <property type="term" value="F:rRNA (uridine-N3-)-methyltransferase activity"/>
    <property type="evidence" value="ECO:0007669"/>
    <property type="project" value="InterPro"/>
</dbReference>
<evidence type="ECO:0000313" key="5">
    <source>
        <dbReference type="Proteomes" id="UP000095767"/>
    </source>
</evidence>
<dbReference type="STRING" id="888268.A0A1E5W6N4"/>
<feature type="coiled-coil region" evidence="1">
    <location>
        <begin position="949"/>
        <end position="976"/>
    </location>
</feature>